<evidence type="ECO:0000256" key="1">
    <source>
        <dbReference type="SAM" id="SignalP"/>
    </source>
</evidence>
<protein>
    <recommendedName>
        <fullName evidence="4">Secreted protein</fullName>
    </recommendedName>
</protein>
<feature type="signal peptide" evidence="1">
    <location>
        <begin position="1"/>
        <end position="17"/>
    </location>
</feature>
<evidence type="ECO:0008006" key="4">
    <source>
        <dbReference type="Google" id="ProtNLM"/>
    </source>
</evidence>
<dbReference type="VEuPathDB" id="VectorBase:AMEM012769"/>
<proteinExistence type="predicted"/>
<evidence type="ECO:0000313" key="3">
    <source>
        <dbReference type="Proteomes" id="UP000075903"/>
    </source>
</evidence>
<dbReference type="AlphaFoldDB" id="A0A182VCS4"/>
<evidence type="ECO:0000313" key="2">
    <source>
        <dbReference type="EnsemblMetazoa" id="AMEM012769-PA"/>
    </source>
</evidence>
<sequence length="116" mass="11881">MTKLRLCFGLLSTGGTGCWCGAASGGGGVIECCKRAAILELGLLARLKVAAERIASSLSILAIRSIVVLERISSISCIDSVRLGGSELLGENVPLPAVPVPVPGSELSDGTLSMLW</sequence>
<reference evidence="2" key="1">
    <citation type="submission" date="2020-05" db="UniProtKB">
        <authorList>
            <consortium name="EnsemblMetazoa"/>
        </authorList>
    </citation>
    <scope>IDENTIFICATION</scope>
    <source>
        <strain evidence="2">MAF</strain>
    </source>
</reference>
<dbReference type="PROSITE" id="PS51257">
    <property type="entry name" value="PROKAR_LIPOPROTEIN"/>
    <property type="match status" value="1"/>
</dbReference>
<keyword evidence="3" id="KW-1185">Reference proteome</keyword>
<feature type="chain" id="PRO_5008139499" description="Secreted protein" evidence="1">
    <location>
        <begin position="18"/>
        <end position="116"/>
    </location>
</feature>
<accession>A0A182VCS4</accession>
<dbReference type="Proteomes" id="UP000075903">
    <property type="component" value="Unassembled WGS sequence"/>
</dbReference>
<keyword evidence="1" id="KW-0732">Signal</keyword>
<name>A0A182VCS4_ANOME</name>
<dbReference type="EnsemblMetazoa" id="AMEM012769-RA">
    <property type="protein sequence ID" value="AMEM012769-PA"/>
    <property type="gene ID" value="AMEM012769"/>
</dbReference>
<organism evidence="2 3">
    <name type="scientific">Anopheles merus</name>
    <name type="common">Mosquito</name>
    <dbReference type="NCBI Taxonomy" id="30066"/>
    <lineage>
        <taxon>Eukaryota</taxon>
        <taxon>Metazoa</taxon>
        <taxon>Ecdysozoa</taxon>
        <taxon>Arthropoda</taxon>
        <taxon>Hexapoda</taxon>
        <taxon>Insecta</taxon>
        <taxon>Pterygota</taxon>
        <taxon>Neoptera</taxon>
        <taxon>Endopterygota</taxon>
        <taxon>Diptera</taxon>
        <taxon>Nematocera</taxon>
        <taxon>Culicoidea</taxon>
        <taxon>Culicidae</taxon>
        <taxon>Anophelinae</taxon>
        <taxon>Anopheles</taxon>
    </lineage>
</organism>